<keyword evidence="1 2" id="KW-0597">Phosphoprotein</keyword>
<feature type="modified residue" description="4-aspartylphosphate" evidence="2">
    <location>
        <position position="69"/>
    </location>
</feature>
<dbReference type="PANTHER" id="PTHR43719">
    <property type="entry name" value="TWO-COMPONENT HISTIDINE KINASE"/>
    <property type="match status" value="1"/>
</dbReference>
<dbReference type="InterPro" id="IPR001789">
    <property type="entry name" value="Sig_transdc_resp-reg_receiver"/>
</dbReference>
<dbReference type="PATRIC" id="fig|1566026.4.peg.796"/>
<keyword evidence="5" id="KW-1185">Reference proteome</keyword>
<name>A0A0L8AJ38_9BACT</name>
<evidence type="ECO:0000313" key="5">
    <source>
        <dbReference type="Proteomes" id="UP000036908"/>
    </source>
</evidence>
<gene>
    <name evidence="4" type="ORF">OB69_12510</name>
</gene>
<organism evidence="4 5">
    <name type="scientific">Roseivirga seohaensis subsp. aquiponti</name>
    <dbReference type="NCBI Taxonomy" id="1566026"/>
    <lineage>
        <taxon>Bacteria</taxon>
        <taxon>Pseudomonadati</taxon>
        <taxon>Bacteroidota</taxon>
        <taxon>Cytophagia</taxon>
        <taxon>Cytophagales</taxon>
        <taxon>Roseivirgaceae</taxon>
        <taxon>Roseivirga</taxon>
    </lineage>
</organism>
<dbReference type="Gene3D" id="3.40.50.2300">
    <property type="match status" value="1"/>
</dbReference>
<dbReference type="Proteomes" id="UP000036908">
    <property type="component" value="Unassembled WGS sequence"/>
</dbReference>
<comment type="caution">
    <text evidence="4">The sequence shown here is derived from an EMBL/GenBank/DDBJ whole genome shotgun (WGS) entry which is preliminary data.</text>
</comment>
<dbReference type="PANTHER" id="PTHR43719:SF28">
    <property type="entry name" value="PEROXIDE STRESS-ACTIVATED HISTIDINE KINASE MAK1-RELATED"/>
    <property type="match status" value="1"/>
</dbReference>
<accession>A0A0L8AJ38</accession>
<dbReference type="SUPFAM" id="SSF52172">
    <property type="entry name" value="CheY-like"/>
    <property type="match status" value="1"/>
</dbReference>
<evidence type="ECO:0000313" key="4">
    <source>
        <dbReference type="EMBL" id="KOF02252.1"/>
    </source>
</evidence>
<sequence length="133" mass="15268">MSINMEFWYMNTSPKHSDFKVLIVDDNPLNLKLLSVFAKKWNLDFDLSTNGKEALLLAEKTNYELILMDVQLPDMCGIEVVEMIKSTGSQSHVIYLTGMDSMKDTEMDVLLKPYDPMVLKEKINMLKLKKMAA</sequence>
<dbReference type="OrthoDB" id="9796457at2"/>
<proteinExistence type="predicted"/>
<dbReference type="GO" id="GO:0000160">
    <property type="term" value="P:phosphorelay signal transduction system"/>
    <property type="evidence" value="ECO:0007669"/>
    <property type="project" value="InterPro"/>
</dbReference>
<feature type="domain" description="Response regulatory" evidence="3">
    <location>
        <begin position="20"/>
        <end position="127"/>
    </location>
</feature>
<dbReference type="SMART" id="SM00448">
    <property type="entry name" value="REC"/>
    <property type="match status" value="1"/>
</dbReference>
<evidence type="ECO:0000256" key="2">
    <source>
        <dbReference type="PROSITE-ProRule" id="PRU00169"/>
    </source>
</evidence>
<reference evidence="5" key="1">
    <citation type="submission" date="2014-11" db="EMBL/GenBank/DDBJ databases">
        <title>Genome sequencing of Roseivirga sp. D-25.</title>
        <authorList>
            <person name="Selvaratnam C."/>
            <person name="Thevarajoo S."/>
            <person name="Goh K.M."/>
            <person name="Eee R."/>
            <person name="Chan K.-G."/>
            <person name="Chong C.S."/>
        </authorList>
    </citation>
    <scope>NUCLEOTIDE SEQUENCE [LARGE SCALE GENOMIC DNA]</scope>
    <source>
        <strain evidence="5">D-25</strain>
    </source>
</reference>
<dbReference type="Pfam" id="PF00072">
    <property type="entry name" value="Response_reg"/>
    <property type="match status" value="1"/>
</dbReference>
<dbReference type="RefSeq" id="WP_053224078.1">
    <property type="nucleotide sequence ID" value="NZ_JSVA01000014.1"/>
</dbReference>
<dbReference type="InterPro" id="IPR011006">
    <property type="entry name" value="CheY-like_superfamily"/>
</dbReference>
<protein>
    <recommendedName>
        <fullName evidence="3">Response regulatory domain-containing protein</fullName>
    </recommendedName>
</protein>
<dbReference type="PROSITE" id="PS50110">
    <property type="entry name" value="RESPONSE_REGULATORY"/>
    <property type="match status" value="1"/>
</dbReference>
<evidence type="ECO:0000259" key="3">
    <source>
        <dbReference type="PROSITE" id="PS50110"/>
    </source>
</evidence>
<dbReference type="AlphaFoldDB" id="A0A0L8AJ38"/>
<dbReference type="CDD" id="cd17546">
    <property type="entry name" value="REC_hyHK_CKI1_RcsC-like"/>
    <property type="match status" value="1"/>
</dbReference>
<dbReference type="EMBL" id="JSVA01000014">
    <property type="protein sequence ID" value="KOF02252.1"/>
    <property type="molecule type" value="Genomic_DNA"/>
</dbReference>
<evidence type="ECO:0000256" key="1">
    <source>
        <dbReference type="ARBA" id="ARBA00022553"/>
    </source>
</evidence>
<dbReference type="InterPro" id="IPR050956">
    <property type="entry name" value="2C_system_His_kinase"/>
</dbReference>